<evidence type="ECO:0000313" key="2">
    <source>
        <dbReference type="EMBL" id="QHT20234.1"/>
    </source>
</evidence>
<protein>
    <submittedName>
        <fullName evidence="2">Uncharacterized protein</fullName>
    </submittedName>
</protein>
<organism evidence="2">
    <name type="scientific">viral metagenome</name>
    <dbReference type="NCBI Taxonomy" id="1070528"/>
    <lineage>
        <taxon>unclassified sequences</taxon>
        <taxon>metagenomes</taxon>
        <taxon>organismal metagenomes</taxon>
    </lineage>
</organism>
<proteinExistence type="predicted"/>
<dbReference type="EMBL" id="MN739677">
    <property type="protein sequence ID" value="QHT20234.1"/>
    <property type="molecule type" value="Genomic_DNA"/>
</dbReference>
<sequence>MKAVFGINFFVFCILVLAVVLYFTKEMRDEGFDNTGALIQLASSEAFGMSPGVMDQLSSTRVVSKREEDVDDRIYDNLTRQGIINMTESGYKGSDFASTASSY</sequence>
<keyword evidence="1" id="KW-1133">Transmembrane helix</keyword>
<keyword evidence="1" id="KW-0472">Membrane</keyword>
<keyword evidence="1" id="KW-0812">Transmembrane</keyword>
<reference evidence="2" key="1">
    <citation type="journal article" date="2020" name="Nature">
        <title>Giant virus diversity and host interactions through global metagenomics.</title>
        <authorList>
            <person name="Schulz F."/>
            <person name="Roux S."/>
            <person name="Paez-Espino D."/>
            <person name="Jungbluth S."/>
            <person name="Walsh D.A."/>
            <person name="Denef V.J."/>
            <person name="McMahon K.D."/>
            <person name="Konstantinidis K.T."/>
            <person name="Eloe-Fadrosh E.A."/>
            <person name="Kyrpides N.C."/>
            <person name="Woyke T."/>
        </authorList>
    </citation>
    <scope>NUCLEOTIDE SEQUENCE</scope>
    <source>
        <strain evidence="2">GVMAG-M-3300023174-60</strain>
    </source>
</reference>
<dbReference type="AlphaFoldDB" id="A0A6C0DUD8"/>
<feature type="transmembrane region" description="Helical" evidence="1">
    <location>
        <begin position="6"/>
        <end position="24"/>
    </location>
</feature>
<evidence type="ECO:0000256" key="1">
    <source>
        <dbReference type="SAM" id="Phobius"/>
    </source>
</evidence>
<accession>A0A6C0DUD8</accession>
<name>A0A6C0DUD8_9ZZZZ</name>